<sequence>MVRARVSVVTVLAAAVLAGCGVAEPEVVKPGAPGDEPTVVTGPEAGDIGANSAPGPAETTYVQMMIPHHEQALEMTALVPDRVRDPSVRGLADRIDGVQGPEIKMMQSWLNRHNRPDVPGHSGHSGHGVAPESSDAAAPVESHSMPGMATPEQMRQLAAADGAQFDRLFLELMIRHHEGAVRMATDFLSNGTDEQVVEMAQDVLVTQTDEIATMRGMLAEI</sequence>
<dbReference type="PANTHER" id="PTHR36933:SF1">
    <property type="entry name" value="SLL0788 PROTEIN"/>
    <property type="match status" value="1"/>
</dbReference>
<evidence type="ECO:0000313" key="5">
    <source>
        <dbReference type="Proteomes" id="UP000371041"/>
    </source>
</evidence>
<dbReference type="InterPro" id="IPR012347">
    <property type="entry name" value="Ferritin-like"/>
</dbReference>
<dbReference type="PROSITE" id="PS51257">
    <property type="entry name" value="PROKAR_LIPOPROTEIN"/>
    <property type="match status" value="1"/>
</dbReference>
<dbReference type="KEGG" id="sace:GIY23_15555"/>
<name>A0A5Q3Q7T9_9PSEU</name>
<feature type="domain" description="DUF305" evidence="3">
    <location>
        <begin position="58"/>
        <end position="218"/>
    </location>
</feature>
<evidence type="ECO:0000259" key="3">
    <source>
        <dbReference type="Pfam" id="PF03713"/>
    </source>
</evidence>
<dbReference type="Proteomes" id="UP000371041">
    <property type="component" value="Chromosome"/>
</dbReference>
<dbReference type="Gene3D" id="1.20.1260.10">
    <property type="match status" value="1"/>
</dbReference>
<protein>
    <submittedName>
        <fullName evidence="4">DUF305 domain-containing protein</fullName>
    </submittedName>
</protein>
<evidence type="ECO:0000313" key="4">
    <source>
        <dbReference type="EMBL" id="QGK70741.1"/>
    </source>
</evidence>
<keyword evidence="2" id="KW-0732">Signal</keyword>
<dbReference type="AlphaFoldDB" id="A0A5Q3Q7T9"/>
<feature type="signal peptide" evidence="2">
    <location>
        <begin position="1"/>
        <end position="23"/>
    </location>
</feature>
<evidence type="ECO:0000256" key="1">
    <source>
        <dbReference type="SAM" id="MobiDB-lite"/>
    </source>
</evidence>
<accession>A0A5Q3Q7T9</accession>
<dbReference type="EMBL" id="CP045929">
    <property type="protein sequence ID" value="QGK70741.1"/>
    <property type="molecule type" value="Genomic_DNA"/>
</dbReference>
<dbReference type="PANTHER" id="PTHR36933">
    <property type="entry name" value="SLL0788 PROTEIN"/>
    <property type="match status" value="1"/>
</dbReference>
<dbReference type="Pfam" id="PF03713">
    <property type="entry name" value="DUF305"/>
    <property type="match status" value="1"/>
</dbReference>
<dbReference type="InterPro" id="IPR005183">
    <property type="entry name" value="DUF305_CopM-like"/>
</dbReference>
<feature type="region of interest" description="Disordered" evidence="1">
    <location>
        <begin position="112"/>
        <end position="147"/>
    </location>
</feature>
<evidence type="ECO:0000256" key="2">
    <source>
        <dbReference type="SAM" id="SignalP"/>
    </source>
</evidence>
<reference evidence="5" key="1">
    <citation type="submission" date="2019-11" db="EMBL/GenBank/DDBJ databases">
        <title>The complete genome sequence of Saccharopolyspora sp. E2A.</title>
        <authorList>
            <person name="Zhang G."/>
        </authorList>
    </citation>
    <scope>NUCLEOTIDE SEQUENCE [LARGE SCALE GENOMIC DNA]</scope>
    <source>
        <strain evidence="5">E2A</strain>
    </source>
</reference>
<gene>
    <name evidence="4" type="ORF">GIY23_15555</name>
</gene>
<keyword evidence="5" id="KW-1185">Reference proteome</keyword>
<proteinExistence type="predicted"/>
<organism evidence="4 5">
    <name type="scientific">Allosaccharopolyspora coralli</name>
    <dbReference type="NCBI Taxonomy" id="2665642"/>
    <lineage>
        <taxon>Bacteria</taxon>
        <taxon>Bacillati</taxon>
        <taxon>Actinomycetota</taxon>
        <taxon>Actinomycetes</taxon>
        <taxon>Pseudonocardiales</taxon>
        <taxon>Pseudonocardiaceae</taxon>
        <taxon>Allosaccharopolyspora</taxon>
    </lineage>
</organism>
<feature type="chain" id="PRO_5024370742" evidence="2">
    <location>
        <begin position="24"/>
        <end position="221"/>
    </location>
</feature>